<evidence type="ECO:0000259" key="4">
    <source>
        <dbReference type="PROSITE" id="PS51186"/>
    </source>
</evidence>
<evidence type="ECO:0000256" key="2">
    <source>
        <dbReference type="ARBA" id="ARBA00023315"/>
    </source>
</evidence>
<name>A0ABU6JZ21_9RHOO</name>
<dbReference type="Proteomes" id="UP001331561">
    <property type="component" value="Unassembled WGS sequence"/>
</dbReference>
<dbReference type="SUPFAM" id="SSF55729">
    <property type="entry name" value="Acyl-CoA N-acyltransferases (Nat)"/>
    <property type="match status" value="1"/>
</dbReference>
<comment type="similarity">
    <text evidence="3">Belongs to the acetyltransferase family. RimJ subfamily.</text>
</comment>
<dbReference type="EC" id="2.3.1.-" evidence="5"/>
<comment type="caution">
    <text evidence="5">The sequence shown here is derived from an EMBL/GenBank/DDBJ whole genome shotgun (WGS) entry which is preliminary data.</text>
</comment>
<keyword evidence="6" id="KW-1185">Reference proteome</keyword>
<evidence type="ECO:0000256" key="3">
    <source>
        <dbReference type="ARBA" id="ARBA00038502"/>
    </source>
</evidence>
<dbReference type="PROSITE" id="PS51186">
    <property type="entry name" value="GNAT"/>
    <property type="match status" value="1"/>
</dbReference>
<keyword evidence="2 5" id="KW-0012">Acyltransferase</keyword>
<dbReference type="RefSeq" id="WP_327597506.1">
    <property type="nucleotide sequence ID" value="NZ_JAYXHS010000001.1"/>
</dbReference>
<sequence>MSENAVIETLLTARLVLRSLRREDASVFRDYELRNRERFAPHGPLRTDEDFLPAAFDARVETMLRDVDSGASCRWVMRLRDEPQAVIGHVVISAIQRGVRHAGFLGYGLDAAHEGQGLMSEALVAALAHAFDVLNLHRVEATHRPENMASARVLAKQGFVREGLARDYICLDGVWQDSVLNGLCNPRWRSSPVVNQEK</sequence>
<dbReference type="InterPro" id="IPR016181">
    <property type="entry name" value="Acyl_CoA_acyltransferase"/>
</dbReference>
<dbReference type="EMBL" id="JAYXHS010000001">
    <property type="protein sequence ID" value="MEC5384531.1"/>
    <property type="molecule type" value="Genomic_DNA"/>
</dbReference>
<dbReference type="InterPro" id="IPR000182">
    <property type="entry name" value="GNAT_dom"/>
</dbReference>
<organism evidence="5 6">
    <name type="scientific">Uliginosibacterium silvisoli</name>
    <dbReference type="NCBI Taxonomy" id="3114758"/>
    <lineage>
        <taxon>Bacteria</taxon>
        <taxon>Pseudomonadati</taxon>
        <taxon>Pseudomonadota</taxon>
        <taxon>Betaproteobacteria</taxon>
        <taxon>Rhodocyclales</taxon>
        <taxon>Zoogloeaceae</taxon>
        <taxon>Uliginosibacterium</taxon>
    </lineage>
</organism>
<dbReference type="Gene3D" id="3.40.630.30">
    <property type="match status" value="1"/>
</dbReference>
<dbReference type="GO" id="GO:0016746">
    <property type="term" value="F:acyltransferase activity"/>
    <property type="evidence" value="ECO:0007669"/>
    <property type="project" value="UniProtKB-KW"/>
</dbReference>
<accession>A0ABU6JZ21</accession>
<protein>
    <submittedName>
        <fullName evidence="5">GNAT family N-acetyltransferase</fullName>
        <ecNumber evidence="5">2.3.1.-</ecNumber>
    </submittedName>
</protein>
<dbReference type="PANTHER" id="PTHR43792">
    <property type="entry name" value="GNAT FAMILY, PUTATIVE (AFU_ORTHOLOGUE AFUA_3G00765)-RELATED-RELATED"/>
    <property type="match status" value="1"/>
</dbReference>
<dbReference type="PANTHER" id="PTHR43792:SF8">
    <property type="entry name" value="[RIBOSOMAL PROTEIN US5]-ALANINE N-ACETYLTRANSFERASE"/>
    <property type="match status" value="1"/>
</dbReference>
<evidence type="ECO:0000256" key="1">
    <source>
        <dbReference type="ARBA" id="ARBA00022679"/>
    </source>
</evidence>
<reference evidence="5 6" key="1">
    <citation type="submission" date="2024-01" db="EMBL/GenBank/DDBJ databases">
        <title>Uliginosibacterium soil sp. nov.</title>
        <authorList>
            <person name="Lv Y."/>
        </authorList>
    </citation>
    <scope>NUCLEOTIDE SEQUENCE [LARGE SCALE GENOMIC DNA]</scope>
    <source>
        <strain evidence="5 6">H3</strain>
    </source>
</reference>
<keyword evidence="1 5" id="KW-0808">Transferase</keyword>
<proteinExistence type="inferred from homology"/>
<gene>
    <name evidence="5" type="ORF">VVD49_02290</name>
</gene>
<dbReference type="InterPro" id="IPR051531">
    <property type="entry name" value="N-acetyltransferase"/>
</dbReference>
<feature type="domain" description="N-acetyltransferase" evidence="4">
    <location>
        <begin position="15"/>
        <end position="177"/>
    </location>
</feature>
<evidence type="ECO:0000313" key="6">
    <source>
        <dbReference type="Proteomes" id="UP001331561"/>
    </source>
</evidence>
<dbReference type="Pfam" id="PF13302">
    <property type="entry name" value="Acetyltransf_3"/>
    <property type="match status" value="1"/>
</dbReference>
<evidence type="ECO:0000313" key="5">
    <source>
        <dbReference type="EMBL" id="MEC5384531.1"/>
    </source>
</evidence>